<gene>
    <name evidence="2" type="ORF">CEP51_000767</name>
</gene>
<proteinExistence type="predicted"/>
<dbReference type="Gene3D" id="3.40.390.10">
    <property type="entry name" value="Collagenase (Catalytic Domain)"/>
    <property type="match status" value="1"/>
</dbReference>
<dbReference type="EMBL" id="NKCL01000009">
    <property type="protein sequence ID" value="RSL90308.1"/>
    <property type="molecule type" value="Genomic_DNA"/>
</dbReference>
<dbReference type="GO" id="GO:0008237">
    <property type="term" value="F:metallopeptidase activity"/>
    <property type="evidence" value="ECO:0007669"/>
    <property type="project" value="InterPro"/>
</dbReference>
<dbReference type="InterPro" id="IPR024079">
    <property type="entry name" value="MetalloPept_cat_dom_sf"/>
</dbReference>
<protein>
    <recommendedName>
        <fullName evidence="4">Lysine-specific metallo-endopeptidase domain-containing protein</fullName>
    </recommendedName>
</protein>
<dbReference type="SUPFAM" id="SSF55486">
    <property type="entry name" value="Metalloproteases ('zincins'), catalytic domain"/>
    <property type="match status" value="1"/>
</dbReference>
<evidence type="ECO:0000256" key="1">
    <source>
        <dbReference type="SAM" id="SignalP"/>
    </source>
</evidence>
<keyword evidence="3" id="KW-1185">Reference proteome</keyword>
<evidence type="ECO:0000313" key="3">
    <source>
        <dbReference type="Proteomes" id="UP000287972"/>
    </source>
</evidence>
<evidence type="ECO:0000313" key="2">
    <source>
        <dbReference type="EMBL" id="RSL90308.1"/>
    </source>
</evidence>
<comment type="caution">
    <text evidence="2">The sequence shown here is derived from an EMBL/GenBank/DDBJ whole genome shotgun (WGS) entry which is preliminary data.</text>
</comment>
<sequence length="324" mass="36571">MMLKRLLLFFGLSQAVIGQERRIYIDTVTCLDNGEKFWAVQEAYQSAIIRAGITIEVLRPWAVEGAPINTFDGRIRNVFDLLFGPAHTRSKVVAVYDHLDRLPELKYMNYEMSNSAWVTARTMNDIEIRCNGDHIIPHKDPKEPNVNNKDSITGKSIPDDSLALTLLTPKTSMMAVASLISPPSGRGWNPKAPEIIAFNPWHLAISVTDDAIKINQADVEDAATPRMHRWFRNHIPALFGYSSFTPIDLLDRLESTMLHELTHTTAGRNTDDVDKPNSYGWRNCLRIQSTRNADSIALFALAVELIDFYHYDVNAAGELTKFEV</sequence>
<dbReference type="AlphaFoldDB" id="A0A428SKH7"/>
<feature type="chain" id="PRO_5019499539" description="Lysine-specific metallo-endopeptidase domain-containing protein" evidence="1">
    <location>
        <begin position="19"/>
        <end position="324"/>
    </location>
</feature>
<keyword evidence="1" id="KW-0732">Signal</keyword>
<reference evidence="2 3" key="1">
    <citation type="submission" date="2017-06" db="EMBL/GenBank/DDBJ databases">
        <title>Comparative genomic analysis of Ambrosia Fusariam Clade fungi.</title>
        <authorList>
            <person name="Stajich J.E."/>
            <person name="Carrillo J."/>
            <person name="Kijimoto T."/>
            <person name="Eskalen A."/>
            <person name="O'Donnell K."/>
            <person name="Kasson M."/>
        </authorList>
    </citation>
    <scope>NUCLEOTIDE SEQUENCE [LARGE SCALE GENOMIC DNA]</scope>
    <source>
        <strain evidence="2 3">NRRL62606</strain>
    </source>
</reference>
<name>A0A428SKH7_9HYPO</name>
<dbReference type="Proteomes" id="UP000287972">
    <property type="component" value="Unassembled WGS sequence"/>
</dbReference>
<evidence type="ECO:0008006" key="4">
    <source>
        <dbReference type="Google" id="ProtNLM"/>
    </source>
</evidence>
<organism evidence="2 3">
    <name type="scientific">Fusarium floridanum</name>
    <dbReference type="NCBI Taxonomy" id="1325733"/>
    <lineage>
        <taxon>Eukaryota</taxon>
        <taxon>Fungi</taxon>
        <taxon>Dikarya</taxon>
        <taxon>Ascomycota</taxon>
        <taxon>Pezizomycotina</taxon>
        <taxon>Sordariomycetes</taxon>
        <taxon>Hypocreomycetidae</taxon>
        <taxon>Hypocreales</taxon>
        <taxon>Nectriaceae</taxon>
        <taxon>Fusarium</taxon>
        <taxon>Fusarium solani species complex</taxon>
    </lineage>
</organism>
<feature type="signal peptide" evidence="1">
    <location>
        <begin position="1"/>
        <end position="18"/>
    </location>
</feature>
<accession>A0A428SKH7</accession>